<name>E0SF36_DICD3</name>
<sequence length="204" mass="22693">MMAMQNETDIQFNAQGLSLSAGYITVYHIDPQSREYIGSTREYLMEGIGIPAHSFLDAPPQTQPQQAILRRSDASGWDSVADYRGQTTYDKQTRQASIITQPGDLPETLTLLPPATAYDVWQNDGWVTDAKTQQAAQVSAAQQQMASYLAQAEKRLAVLQYAVELEMATEQETQALKNWKTYMVQLSRVDVSSAPAIDWPTMPA</sequence>
<dbReference type="AlphaFoldDB" id="E0SF36"/>
<reference evidence="1 2" key="1">
    <citation type="journal article" date="2011" name="J. Bacteriol.">
        <title>Genome sequence of the plant-pathogenic bacterium Dickeya dadantii 3937.</title>
        <authorList>
            <person name="Glasner J.D."/>
            <person name="Yang C.H."/>
            <person name="Reverchon S."/>
            <person name="Hugouvieux-Cotte-Pattat N."/>
            <person name="Condemine G."/>
            <person name="Bohin J.P."/>
            <person name="Van Gijsegem F."/>
            <person name="Yang S."/>
            <person name="Franza T."/>
            <person name="Expert D."/>
            <person name="Plunkett G. III"/>
            <person name="San Francisco M.J."/>
            <person name="Charkowski A.O."/>
            <person name="Py B."/>
            <person name="Bell K."/>
            <person name="Rauscher L."/>
            <person name="Rodriguez-Palenzuela P."/>
            <person name="Toussaint A."/>
            <person name="Holeva M.C."/>
            <person name="He S.Y."/>
            <person name="Douet V."/>
            <person name="Boccara M."/>
            <person name="Blanco C."/>
            <person name="Toth I."/>
            <person name="Anderson B.D."/>
            <person name="Biehl B.S."/>
            <person name="Mau B."/>
            <person name="Flynn S.M."/>
            <person name="Barras F."/>
            <person name="Lindeberg M."/>
            <person name="Birch P.R."/>
            <person name="Tsuyumu S."/>
            <person name="Shi X."/>
            <person name="Hibbing M."/>
            <person name="Yap M.N."/>
            <person name="Carpentier M."/>
            <person name="Dassa E."/>
            <person name="Umehara M."/>
            <person name="Kim J.F."/>
            <person name="Rusch M."/>
            <person name="Soni P."/>
            <person name="Mayhew G.F."/>
            <person name="Fouts D.E."/>
            <person name="Gill S.R."/>
            <person name="Blattner F.R."/>
            <person name="Keen N.T."/>
            <person name="Perna N.T."/>
        </authorList>
    </citation>
    <scope>NUCLEOTIDE SEQUENCE [LARGE SCALE GENOMIC DNA]</scope>
    <source>
        <strain evidence="1 2">3937</strain>
    </source>
</reference>
<dbReference type="PANTHER" id="PTHR34413:SF2">
    <property type="entry name" value="PROPHAGE TAIL FIBER ASSEMBLY PROTEIN HOMOLOG TFAE-RELATED"/>
    <property type="match status" value="1"/>
</dbReference>
<dbReference type="InterPro" id="IPR051220">
    <property type="entry name" value="TFA_Chaperone"/>
</dbReference>
<dbReference type="KEGG" id="ddd:Dda3937_03809"/>
<evidence type="ECO:0000313" key="2">
    <source>
        <dbReference type="Proteomes" id="UP000006859"/>
    </source>
</evidence>
<accession>E0SF36</accession>
<gene>
    <name evidence="1" type="ordered locus">Dda3937_03809</name>
</gene>
<protein>
    <submittedName>
        <fullName evidence="1">Tail fiber assembly protein</fullName>
    </submittedName>
</protein>
<dbReference type="EMBL" id="CP002038">
    <property type="protein sequence ID" value="ADM98778.1"/>
    <property type="molecule type" value="Genomic_DNA"/>
</dbReference>
<dbReference type="InterPro" id="IPR003458">
    <property type="entry name" value="Phage_T4_Gp38_tail_assem"/>
</dbReference>
<dbReference type="PANTHER" id="PTHR34413">
    <property type="entry name" value="PROPHAGE TAIL FIBER ASSEMBLY PROTEIN HOMOLOG TFAE-RELATED-RELATED"/>
    <property type="match status" value="1"/>
</dbReference>
<dbReference type="HOGENOM" id="CLU_094206_3_0_6"/>
<keyword evidence="2" id="KW-1185">Reference proteome</keyword>
<organism evidence="1 2">
    <name type="scientific">Dickeya dadantii (strain 3937)</name>
    <name type="common">Erwinia chrysanthemi (strain 3937)</name>
    <dbReference type="NCBI Taxonomy" id="198628"/>
    <lineage>
        <taxon>Bacteria</taxon>
        <taxon>Pseudomonadati</taxon>
        <taxon>Pseudomonadota</taxon>
        <taxon>Gammaproteobacteria</taxon>
        <taxon>Enterobacterales</taxon>
        <taxon>Pectobacteriaceae</taxon>
        <taxon>Dickeya</taxon>
    </lineage>
</organism>
<dbReference type="eggNOG" id="COG2110">
    <property type="taxonomic scope" value="Bacteria"/>
</dbReference>
<evidence type="ECO:0000313" key="1">
    <source>
        <dbReference type="EMBL" id="ADM98778.1"/>
    </source>
</evidence>
<dbReference type="STRING" id="198628.Dda3937_03809"/>
<proteinExistence type="predicted"/>
<dbReference type="Proteomes" id="UP000006859">
    <property type="component" value="Chromosome"/>
</dbReference>
<dbReference type="Pfam" id="PF02413">
    <property type="entry name" value="Caudo_TAP"/>
    <property type="match status" value="1"/>
</dbReference>